<evidence type="ECO:0000313" key="4">
    <source>
        <dbReference type="Proteomes" id="UP000243342"/>
    </source>
</evidence>
<evidence type="ECO:0000313" key="3">
    <source>
        <dbReference type="EMBL" id="OIV37131.1"/>
    </source>
</evidence>
<keyword evidence="4" id="KW-1185">Reference proteome</keyword>
<name>A0A1J7BEM2_9ACTN</name>
<dbReference type="AlphaFoldDB" id="A0A1J7BEM2"/>
<dbReference type="EMBL" id="MLCF01000062">
    <property type="protein sequence ID" value="OIV37131.1"/>
    <property type="molecule type" value="Genomic_DNA"/>
</dbReference>
<dbReference type="InterPro" id="IPR013538">
    <property type="entry name" value="ASHA1/2-like_C"/>
</dbReference>
<dbReference type="Gene3D" id="3.30.530.20">
    <property type="match status" value="1"/>
</dbReference>
<evidence type="ECO:0000256" key="1">
    <source>
        <dbReference type="ARBA" id="ARBA00006817"/>
    </source>
</evidence>
<proteinExistence type="inferred from homology"/>
<dbReference type="SUPFAM" id="SSF55961">
    <property type="entry name" value="Bet v1-like"/>
    <property type="match status" value="1"/>
</dbReference>
<sequence length="188" mass="20197">MEAASGGARVLRFVRHHKVAAERVWAAVATEAGLASWLADARLDLRPGGPVELRSAVPNAAGEHPVTHGRTAACERPRLVEYDTAALGRLRFELASLRGGDGDGGSATRLEFSAALLVPGDAAAAEHLLRTRLADWHLHLDLLGEALAGRPFDWSRWTAEGLPRWDERFAFYTSERASESSPGAAQLG</sequence>
<organism evidence="3 4">
    <name type="scientific">Mangrovactinospora gilvigrisea</name>
    <dbReference type="NCBI Taxonomy" id="1428644"/>
    <lineage>
        <taxon>Bacteria</taxon>
        <taxon>Bacillati</taxon>
        <taxon>Actinomycetota</taxon>
        <taxon>Actinomycetes</taxon>
        <taxon>Kitasatosporales</taxon>
        <taxon>Streptomycetaceae</taxon>
        <taxon>Mangrovactinospora</taxon>
    </lineage>
</organism>
<dbReference type="Proteomes" id="UP000243342">
    <property type="component" value="Unassembled WGS sequence"/>
</dbReference>
<reference evidence="3 4" key="1">
    <citation type="submission" date="2016-10" db="EMBL/GenBank/DDBJ databases">
        <title>Genome sequence of Streptomyces gilvigriseus MUSC 26.</title>
        <authorList>
            <person name="Lee L.-H."/>
            <person name="Ser H.-L."/>
        </authorList>
    </citation>
    <scope>NUCLEOTIDE SEQUENCE [LARGE SCALE GENOMIC DNA]</scope>
    <source>
        <strain evidence="3 4">MUSC 26</strain>
    </source>
</reference>
<dbReference type="Pfam" id="PF08327">
    <property type="entry name" value="AHSA1"/>
    <property type="match status" value="1"/>
</dbReference>
<dbReference type="InterPro" id="IPR023393">
    <property type="entry name" value="START-like_dom_sf"/>
</dbReference>
<dbReference type="STRING" id="1428644.BIV57_12430"/>
<protein>
    <recommendedName>
        <fullName evidence="2">Activator of Hsp90 ATPase homologue 1/2-like C-terminal domain-containing protein</fullName>
    </recommendedName>
</protein>
<feature type="domain" description="Activator of Hsp90 ATPase homologue 1/2-like C-terminal" evidence="2">
    <location>
        <begin position="19"/>
        <end position="84"/>
    </location>
</feature>
<comment type="caution">
    <text evidence="3">The sequence shown here is derived from an EMBL/GenBank/DDBJ whole genome shotgun (WGS) entry which is preliminary data.</text>
</comment>
<gene>
    <name evidence="3" type="ORF">BIV57_12430</name>
</gene>
<comment type="similarity">
    <text evidence="1">Belongs to the AHA1 family.</text>
</comment>
<evidence type="ECO:0000259" key="2">
    <source>
        <dbReference type="Pfam" id="PF08327"/>
    </source>
</evidence>
<accession>A0A1J7BEM2</accession>